<keyword evidence="3" id="KW-1185">Reference proteome</keyword>
<dbReference type="SUPFAM" id="SSF51306">
    <property type="entry name" value="LexA/Signal peptidase"/>
    <property type="match status" value="1"/>
</dbReference>
<proteinExistence type="predicted"/>
<sequence length="176" mass="19240">MGIKRKAKLTVLAALVITGGSSLLLSITGDSCTTRTVQTVQTDSLSPIIAEGENVTVLENYYTCNAPERTENIYYQHASRQEPLLLNVTAVPGDQMSFSGCELKINNQTVRNSAGEAYCLEGKRKGLLELYTGKLSGYLLLSENSSRGYDSTRFGIVSEKGFESRVKSRNKFLGLI</sequence>
<dbReference type="Pfam" id="PF10502">
    <property type="entry name" value="Peptidase_S26"/>
    <property type="match status" value="1"/>
</dbReference>
<dbReference type="Proteomes" id="UP001218034">
    <property type="component" value="Chromosome"/>
</dbReference>
<dbReference type="EMBL" id="CP104395">
    <property type="protein sequence ID" value="WEL19789.1"/>
    <property type="molecule type" value="Genomic_DNA"/>
</dbReference>
<gene>
    <name evidence="2" type="ORF">SVXNc_0782</name>
</gene>
<name>A0ABY8CEY8_9ARCH</name>
<feature type="domain" description="Peptidase S26" evidence="1">
    <location>
        <begin position="38"/>
        <end position="167"/>
    </location>
</feature>
<reference evidence="2 3" key="1">
    <citation type="submission" date="2022-09" db="EMBL/GenBank/DDBJ databases">
        <title>Xylan utilization by haloarchaea-nanohaloarchaea associations.</title>
        <authorList>
            <person name="Yakimov M."/>
        </authorList>
    </citation>
    <scope>NUCLEOTIDE SEQUENCE [LARGE SCALE GENOMIC DNA]</scope>
    <source>
        <strain evidence="2 3">SVXNc</strain>
    </source>
</reference>
<dbReference type="Gene3D" id="2.10.109.10">
    <property type="entry name" value="Umud Fragment, subunit A"/>
    <property type="match status" value="1"/>
</dbReference>
<evidence type="ECO:0000313" key="3">
    <source>
        <dbReference type="Proteomes" id="UP001218034"/>
    </source>
</evidence>
<evidence type="ECO:0000259" key="1">
    <source>
        <dbReference type="Pfam" id="PF10502"/>
    </source>
</evidence>
<dbReference type="GeneID" id="90590219"/>
<dbReference type="InterPro" id="IPR019533">
    <property type="entry name" value="Peptidase_S26"/>
</dbReference>
<accession>A0ABY8CEY8</accession>
<organism evidence="2 3">
    <name type="scientific">Candidatus Nanohalococcus occultus</name>
    <dbReference type="NCBI Taxonomy" id="2978047"/>
    <lineage>
        <taxon>Archaea</taxon>
        <taxon>Candidatus Nanohalarchaeota</taxon>
        <taxon>Candidatus Nanohalarchaeota incertae sedis</taxon>
        <taxon>Candidatus Nanohalococcus</taxon>
    </lineage>
</organism>
<dbReference type="RefSeq" id="WP_347721621.1">
    <property type="nucleotide sequence ID" value="NZ_CP104395.1"/>
</dbReference>
<evidence type="ECO:0000313" key="2">
    <source>
        <dbReference type="EMBL" id="WEL19789.1"/>
    </source>
</evidence>
<protein>
    <recommendedName>
        <fullName evidence="1">Peptidase S26 domain-containing protein</fullName>
    </recommendedName>
</protein>
<dbReference type="InterPro" id="IPR036286">
    <property type="entry name" value="LexA/Signal_pep-like_sf"/>
</dbReference>